<keyword evidence="3" id="KW-1185">Reference proteome</keyword>
<dbReference type="RefSeq" id="XP_031928767.1">
    <property type="nucleotide sequence ID" value="XM_032066546.1"/>
</dbReference>
<dbReference type="EMBL" id="ML737626">
    <property type="protein sequence ID" value="KAE8365686.1"/>
    <property type="molecule type" value="Genomic_DNA"/>
</dbReference>
<dbReference type="Proteomes" id="UP000326268">
    <property type="component" value="Unassembled WGS sequence"/>
</dbReference>
<feature type="region of interest" description="Disordered" evidence="1">
    <location>
        <begin position="1"/>
        <end position="23"/>
    </location>
</feature>
<sequence>MILSFALSTVGSGSPDKPTSVRLGMTNRFGTRISRNDALNSGTVAYRVDRWQMGKVLSNFIKGWVTHTNRLCVSVHN</sequence>
<feature type="compositionally biased region" description="Polar residues" evidence="1">
    <location>
        <begin position="1"/>
        <end position="12"/>
    </location>
</feature>
<accession>A0A5N7A982</accession>
<name>A0A5N7A982_9EURO</name>
<organism evidence="2 3">
    <name type="scientific">Aspergillus caelatus</name>
    <dbReference type="NCBI Taxonomy" id="61420"/>
    <lineage>
        <taxon>Eukaryota</taxon>
        <taxon>Fungi</taxon>
        <taxon>Dikarya</taxon>
        <taxon>Ascomycota</taxon>
        <taxon>Pezizomycotina</taxon>
        <taxon>Eurotiomycetes</taxon>
        <taxon>Eurotiomycetidae</taxon>
        <taxon>Eurotiales</taxon>
        <taxon>Aspergillaceae</taxon>
        <taxon>Aspergillus</taxon>
        <taxon>Aspergillus subgen. Circumdati</taxon>
    </lineage>
</organism>
<evidence type="ECO:0000313" key="3">
    <source>
        <dbReference type="Proteomes" id="UP000326268"/>
    </source>
</evidence>
<protein>
    <submittedName>
        <fullName evidence="2">Uncharacterized protein</fullName>
    </submittedName>
</protein>
<dbReference type="AlphaFoldDB" id="A0A5N7A982"/>
<proteinExistence type="predicted"/>
<evidence type="ECO:0000313" key="2">
    <source>
        <dbReference type="EMBL" id="KAE8365686.1"/>
    </source>
</evidence>
<reference evidence="2 3" key="1">
    <citation type="submission" date="2019-04" db="EMBL/GenBank/DDBJ databases">
        <title>Friends and foes A comparative genomics studyof 23 Aspergillus species from section Flavi.</title>
        <authorList>
            <consortium name="DOE Joint Genome Institute"/>
            <person name="Kjaerbolling I."/>
            <person name="Vesth T."/>
            <person name="Frisvad J.C."/>
            <person name="Nybo J.L."/>
            <person name="Theobald S."/>
            <person name="Kildgaard S."/>
            <person name="Isbrandt T."/>
            <person name="Kuo A."/>
            <person name="Sato A."/>
            <person name="Lyhne E.K."/>
            <person name="Kogle M.E."/>
            <person name="Wiebenga A."/>
            <person name="Kun R.S."/>
            <person name="Lubbers R.J."/>
            <person name="Makela M.R."/>
            <person name="Barry K."/>
            <person name="Chovatia M."/>
            <person name="Clum A."/>
            <person name="Daum C."/>
            <person name="Haridas S."/>
            <person name="He G."/>
            <person name="LaButti K."/>
            <person name="Lipzen A."/>
            <person name="Mondo S."/>
            <person name="Riley R."/>
            <person name="Salamov A."/>
            <person name="Simmons B.A."/>
            <person name="Magnuson J.K."/>
            <person name="Henrissat B."/>
            <person name="Mortensen U.H."/>
            <person name="Larsen T.O."/>
            <person name="Devries R.P."/>
            <person name="Grigoriev I.V."/>
            <person name="Machida M."/>
            <person name="Baker S.E."/>
            <person name="Andersen M.R."/>
        </authorList>
    </citation>
    <scope>NUCLEOTIDE SEQUENCE [LARGE SCALE GENOMIC DNA]</scope>
    <source>
        <strain evidence="2 3">CBS 763.97</strain>
    </source>
</reference>
<dbReference type="GeneID" id="43650992"/>
<gene>
    <name evidence="2" type="ORF">BDV27DRAFT_126452</name>
</gene>
<evidence type="ECO:0000256" key="1">
    <source>
        <dbReference type="SAM" id="MobiDB-lite"/>
    </source>
</evidence>